<evidence type="ECO:0000313" key="8">
    <source>
        <dbReference type="EMBL" id="QQL09397.1"/>
    </source>
</evidence>
<dbReference type="EMBL" id="MW353132">
    <property type="protein sequence ID" value="QQL08947.1"/>
    <property type="molecule type" value="Genomic_DNA"/>
</dbReference>
<evidence type="ECO:0000313" key="9">
    <source>
        <dbReference type="EMBL" id="QQL09472.1"/>
    </source>
</evidence>
<dbReference type="Pfam" id="PF03970">
    <property type="entry name" value="Herpes_UL37_1"/>
    <property type="match status" value="1"/>
</dbReference>
<dbReference type="EMBL" id="KT819633">
    <property type="protein sequence ID" value="ALL26053.1"/>
    <property type="molecule type" value="Genomic_DNA"/>
</dbReference>
<dbReference type="RefSeq" id="YP_009252247.1">
    <property type="nucleotide sequence ID" value="NC_030117.1"/>
</dbReference>
<dbReference type="EMBL" id="KT819631">
    <property type="protein sequence ID" value="ALL25897.1"/>
    <property type="molecule type" value="Genomic_DNA"/>
</dbReference>
<dbReference type="EMBL" id="KY057364">
    <property type="protein sequence ID" value="ARE29825.1"/>
    <property type="molecule type" value="Genomic_DNA"/>
</dbReference>
<dbReference type="KEGG" id="vg:27815335"/>
<evidence type="ECO:0000313" key="3">
    <source>
        <dbReference type="EMBL" id="ARE29825.1"/>
    </source>
</evidence>
<keyword evidence="10" id="KW-1185">Reference proteome</keyword>
<dbReference type="Proteomes" id="UP000138111">
    <property type="component" value="Segment"/>
</dbReference>
<dbReference type="GO" id="GO:0019068">
    <property type="term" value="P:virion assembly"/>
    <property type="evidence" value="ECO:0007669"/>
    <property type="project" value="InterPro"/>
</dbReference>
<reference evidence="1 10" key="2">
    <citation type="journal article" date="2016" name="PLoS ONE">
        <title>Genome Sequence of Canine Herpesvirus.</title>
        <authorList>
            <person name="Papageorgiou K.V."/>
            <person name="Suarez N.M."/>
            <person name="Wilkie G.S."/>
            <person name="McDonald M."/>
            <person name="Graham E.M."/>
            <person name="Davison A.J."/>
        </authorList>
    </citation>
    <scope>NUCLEOTIDE SEQUENCE</scope>
    <source>
        <strain evidence="2">0194</strain>
        <strain evidence="1">V1154</strain>
    </source>
</reference>
<sequence length="1012" mass="114306">METNNILSIFESLSKIIKNESTEISPEGILKSQSIISEFFLSTDTISVKEALEVWNLLFDLACDTYSKTKTPESAMLAENLPGLLLWKLHHDWSKNIINELSNLSKLLEYFNSKEVLSKITSSGLRLSAKFGPNNIYLLAGEWIETFKNVFFNVNEKTPDNMLDVQLIDSLDNFFDPLINKKFELLYDMPFIQEGLKIISENVNWMLPFNAIIQRVKEASLTPLTRSLYIIALVDEYFSNCKNSTTKSKLINRFKDNTQYIDENVFIPFDKVNFSPKTTNDVRVSSALAYQNPFITTSKPGTITMQLNNDPEIFLKGQFLSFGSMFIHVNALIKLLRSNDDSIDVNNLRARVSENATGTWETIQSSTTPFQVIDALIGAGFTPIHCDILENVIVDQYSKIKNGNLSLDEKNSLNDIQQIIGCISIVGGLIFKLLRKYGYGLEYIKFYTSTLSDLEAIYGELLNSIGLPHGGVEQTIRHCIAPKPRLKFIESTYTAIIDELNIVEKRVSSSGFTHSAAREALLTWFDFRIKELWGIQITNNSINENIQTSLDTYVNSEEELIKAATKISYPSLDDVQKNILMDPSFGPYLISVVLSDSLSALSNARFSVDSISNVIRVLTWARNYGTSTIANLDGYRTKLTAMITSLSIFLKSNSPSPTITHANNIKSLMEDLYSVIISSISIIPENARMLAPERPSPKNSLFLSELYLTVIHKRLEGLVFNTSSIADSIVFSILAIVKLIKLLKIFFSCKFITNYSQQAITIYPQVDNKPPFGTWRLTDIVDSIRSVYDEINNYRSNVRSDVTNLKSVMTKSTEALQESESLSKQVEGSKLENFFKKIVLTHTKLSHQQTALLIKSGKFLSGPEVLGLKEVSIFLKRWGFISSSYNKTQKIINEETILGLVSITQQIWDEIQQDRENAPPPQQFKQNVLEGAVNKILGSYSEITDESPSSLLTSKSNILSWEDVNTEMLHKRVSLQGDINFINDDDNIFKDIWLTPEDLMIEIDSIFNTNTQ</sequence>
<evidence type="ECO:0000313" key="10">
    <source>
        <dbReference type="Proteomes" id="UP000138111"/>
    </source>
</evidence>
<evidence type="ECO:0000313" key="2">
    <source>
        <dbReference type="EMBL" id="ALL26053.1"/>
    </source>
</evidence>
<dbReference type="InterPro" id="IPR005655">
    <property type="entry name" value="Herpes_UL37"/>
</dbReference>
<evidence type="ECO:0000313" key="7">
    <source>
        <dbReference type="EMBL" id="QQL09247.1"/>
    </source>
</evidence>
<evidence type="ECO:0000313" key="1">
    <source>
        <dbReference type="EMBL" id="ALL25897.1"/>
    </source>
</evidence>
<reference evidence="3" key="3">
    <citation type="journal article" date="2018" name="Aust. Vet. J.">
        <title>Genome sequence of an Australian strain of canid alphaherpesvirus 1.</title>
        <authorList>
            <person name="Sarker S."/>
            <person name="Das S."/>
            <person name="Helbig K."/>
            <person name="Peters A."/>
            <person name="Raidal S.R."/>
        </authorList>
    </citation>
    <scope>NUCLEOTIDE SEQUENCE</scope>
    <source>
        <strain evidence="3">15-4016-NSW</strain>
    </source>
</reference>
<evidence type="ECO:0000313" key="5">
    <source>
        <dbReference type="EMBL" id="QQL08796.1"/>
    </source>
</evidence>
<evidence type="ECO:0000313" key="6">
    <source>
        <dbReference type="EMBL" id="QQL08947.1"/>
    </source>
</evidence>
<reference evidence="4" key="4">
    <citation type="journal article" date="2020" name="Viruses">
        <title>Phylogenomic Analysis of Global Isolates of Canid Alphaherpesvirus 1.</title>
        <authorList>
            <person name="Lewin A.C."/>
            <person name="Coghill L.M."/>
            <person name="Mironovich M."/>
            <person name="Liu C.C."/>
            <person name="Carter R.T."/>
            <person name="Ledbetter E.C."/>
        </authorList>
    </citation>
    <scope>NUCLEOTIDE SEQUENCE</scope>
    <source>
        <strain evidence="7">ELAL-12</strain>
        <strain evidence="8">ELAL-13</strain>
        <strain evidence="9">ELAL-15</strain>
        <strain evidence="4">ELAL-2</strain>
        <strain evidence="5">ELAL-6</strain>
        <strain evidence="6">ELAL-8</strain>
    </source>
</reference>
<dbReference type="EMBL" id="MW353126">
    <property type="protein sequence ID" value="QQL08496.1"/>
    <property type="molecule type" value="Genomic_DNA"/>
</dbReference>
<accession>A0A172DSC5</accession>
<proteinExistence type="predicted"/>
<dbReference type="EMBL" id="MW353139">
    <property type="protein sequence ID" value="QQL09472.1"/>
    <property type="molecule type" value="Genomic_DNA"/>
</dbReference>
<dbReference type="EMBL" id="MW353130">
    <property type="protein sequence ID" value="QQL08796.1"/>
    <property type="molecule type" value="Genomic_DNA"/>
</dbReference>
<name>A0A172DSC5_9ALPH</name>
<dbReference type="EMBL" id="MW353136">
    <property type="protein sequence ID" value="QQL09247.1"/>
    <property type="molecule type" value="Genomic_DNA"/>
</dbReference>
<dbReference type="GeneID" id="27815335"/>
<gene>
    <name evidence="1" type="primary">UL37</name>
    <name evidence="4" type="ORF">A8B60_gp20</name>
</gene>
<dbReference type="EMBL" id="MW353138">
    <property type="protein sequence ID" value="QQL09397.1"/>
    <property type="molecule type" value="Genomic_DNA"/>
</dbReference>
<evidence type="ECO:0000313" key="4">
    <source>
        <dbReference type="EMBL" id="QQL08496.1"/>
    </source>
</evidence>
<organism evidence="1">
    <name type="scientific">Canid alphaherpesvirus 1</name>
    <dbReference type="NCBI Taxonomy" id="170325"/>
    <lineage>
        <taxon>Viruses</taxon>
        <taxon>Duplodnaviria</taxon>
        <taxon>Heunggongvirae</taxon>
        <taxon>Peploviricota</taxon>
        <taxon>Herviviricetes</taxon>
        <taxon>Herpesvirales</taxon>
        <taxon>Orthoherpesviridae</taxon>
        <taxon>Alphaherpesvirinae</taxon>
        <taxon>Varicellovirus</taxon>
        <taxon>Varicellovirus canidalpha1</taxon>
    </lineage>
</organism>
<dbReference type="OrthoDB" id="754at10239"/>
<protein>
    <submittedName>
        <fullName evidence="1">Tegument protein UL37</fullName>
    </submittedName>
</protein>
<reference evidence="1" key="1">
    <citation type="submission" date="2015-09" db="EMBL/GenBank/DDBJ databases">
        <authorList>
            <person name="Jackson K.R."/>
            <person name="Lunt B.L."/>
            <person name="Fisher J.N.B."/>
            <person name="Gardner A.V."/>
            <person name="Bailey M.E."/>
            <person name="Deus L.M."/>
            <person name="Earl A.S."/>
            <person name="Gibby P.D."/>
            <person name="Hartmann K.A."/>
            <person name="Liu J.E."/>
            <person name="Manci A.M."/>
            <person name="Nielsen D.A."/>
            <person name="Solomon M.B."/>
            <person name="Breakwell D.P."/>
            <person name="Burnett S.H."/>
            <person name="Grose J.H."/>
        </authorList>
    </citation>
    <scope>NUCLEOTIDE SEQUENCE</scope>
    <source>
        <strain evidence="2">0194</strain>
        <strain evidence="1">V1154</strain>
    </source>
</reference>